<reference evidence="5" key="1">
    <citation type="journal article" date="2013" name="Nat. Commun.">
        <title>Whole-genome sequencing of Oryza brachyantha reveals mechanisms underlying Oryza genome evolution.</title>
        <authorList>
            <person name="Chen J."/>
            <person name="Huang Q."/>
            <person name="Gao D."/>
            <person name="Wang J."/>
            <person name="Lang Y."/>
            <person name="Liu T."/>
            <person name="Li B."/>
            <person name="Bai Z."/>
            <person name="Luis Goicoechea J."/>
            <person name="Liang C."/>
            <person name="Chen C."/>
            <person name="Zhang W."/>
            <person name="Sun S."/>
            <person name="Liao Y."/>
            <person name="Zhang X."/>
            <person name="Yang L."/>
            <person name="Song C."/>
            <person name="Wang M."/>
            <person name="Shi J."/>
            <person name="Liu G."/>
            <person name="Liu J."/>
            <person name="Zhou H."/>
            <person name="Zhou W."/>
            <person name="Yu Q."/>
            <person name="An N."/>
            <person name="Chen Y."/>
            <person name="Cai Q."/>
            <person name="Wang B."/>
            <person name="Liu B."/>
            <person name="Min J."/>
            <person name="Huang Y."/>
            <person name="Wu H."/>
            <person name="Li Z."/>
            <person name="Zhang Y."/>
            <person name="Yin Y."/>
            <person name="Song W."/>
            <person name="Jiang J."/>
            <person name="Jackson S.A."/>
            <person name="Wing R.A."/>
            <person name="Wang J."/>
            <person name="Chen M."/>
        </authorList>
    </citation>
    <scope>NUCLEOTIDE SEQUENCE [LARGE SCALE GENOMIC DNA]</scope>
    <source>
        <strain evidence="5">cv. IRGC 101232</strain>
    </source>
</reference>
<dbReference type="Gramene" id="OB12G15750.1">
    <property type="protein sequence ID" value="OB12G15750.1"/>
    <property type="gene ID" value="OB12G15750"/>
</dbReference>
<keyword evidence="6" id="KW-1185">Reference proteome</keyword>
<dbReference type="OMA" id="CCTINTA"/>
<dbReference type="STRING" id="4533.J3NC67"/>
<dbReference type="AlphaFoldDB" id="J3NC67"/>
<dbReference type="InterPro" id="IPR025287">
    <property type="entry name" value="WAK_GUB"/>
</dbReference>
<keyword evidence="2 3" id="KW-0732">Signal</keyword>
<feature type="signal peptide" evidence="3">
    <location>
        <begin position="1"/>
        <end position="19"/>
    </location>
</feature>
<proteinExistence type="predicted"/>
<evidence type="ECO:0000256" key="1">
    <source>
        <dbReference type="ARBA" id="ARBA00004167"/>
    </source>
</evidence>
<evidence type="ECO:0000259" key="4">
    <source>
        <dbReference type="Pfam" id="PF13947"/>
    </source>
</evidence>
<sequence length="321" mass="33950">MPLLLMMFLAASPLATVLGTSGGNGLLNIPSEDYLAAAHCPSICGDVSEITYPFGIGPGCFRQGFELVCDNTTQPPTLLFLGNTSTQISSTSSGWYEVAIPAVGFNISIVPGIGDHNITSWQAPAKGFAAQNDSALLVVGCALKADLFDLGTDNAVGSCRTLCFNDTVIMQAQANGGSCADGMGCCTINTASELRGFRLELVRLYDKAAAQLSDWRLHTRAQVLFLQDNFYQFNSTDLSSTWINGSTVGDTVLVGAIMDQPNCPSALMNKSTYACSTNANCKDAPNGGYYCVCPNGNYGSNPYTLPGCKDYSGTNCTLFRT</sequence>
<dbReference type="EnsemblPlants" id="OB12G15750.1">
    <property type="protein sequence ID" value="OB12G15750.1"/>
    <property type="gene ID" value="OB12G15750"/>
</dbReference>
<dbReference type="PANTHER" id="PTHR33491">
    <property type="entry name" value="OSJNBA0016N04.9 PROTEIN"/>
    <property type="match status" value="1"/>
</dbReference>
<comment type="subcellular location">
    <subcellularLocation>
        <location evidence="1">Membrane</location>
        <topology evidence="1">Single-pass membrane protein</topology>
    </subcellularLocation>
</comment>
<feature type="domain" description="Wall-associated receptor kinase galacturonan-binding" evidence="4">
    <location>
        <begin position="40"/>
        <end position="92"/>
    </location>
</feature>
<feature type="chain" id="PRO_5003775866" description="Wall-associated receptor kinase galacturonan-binding domain-containing protein" evidence="3">
    <location>
        <begin position="20"/>
        <end position="321"/>
    </location>
</feature>
<evidence type="ECO:0000313" key="6">
    <source>
        <dbReference type="Proteomes" id="UP000006038"/>
    </source>
</evidence>
<dbReference type="HOGENOM" id="CLU_000288_43_10_1"/>
<accession>J3NC67</accession>
<dbReference type="GO" id="GO:0030247">
    <property type="term" value="F:polysaccharide binding"/>
    <property type="evidence" value="ECO:0007669"/>
    <property type="project" value="InterPro"/>
</dbReference>
<evidence type="ECO:0000256" key="3">
    <source>
        <dbReference type="SAM" id="SignalP"/>
    </source>
</evidence>
<name>J3NC67_ORYBR</name>
<dbReference type="eggNOG" id="ENOG502SJK0">
    <property type="taxonomic scope" value="Eukaryota"/>
</dbReference>
<organism evidence="5">
    <name type="scientific">Oryza brachyantha</name>
    <name type="common">malo sina</name>
    <dbReference type="NCBI Taxonomy" id="4533"/>
    <lineage>
        <taxon>Eukaryota</taxon>
        <taxon>Viridiplantae</taxon>
        <taxon>Streptophyta</taxon>
        <taxon>Embryophyta</taxon>
        <taxon>Tracheophyta</taxon>
        <taxon>Spermatophyta</taxon>
        <taxon>Magnoliopsida</taxon>
        <taxon>Liliopsida</taxon>
        <taxon>Poales</taxon>
        <taxon>Poaceae</taxon>
        <taxon>BOP clade</taxon>
        <taxon>Oryzoideae</taxon>
        <taxon>Oryzeae</taxon>
        <taxon>Oryzinae</taxon>
        <taxon>Oryza</taxon>
    </lineage>
</organism>
<evidence type="ECO:0000256" key="2">
    <source>
        <dbReference type="ARBA" id="ARBA00022729"/>
    </source>
</evidence>
<evidence type="ECO:0000313" key="5">
    <source>
        <dbReference type="EnsemblPlants" id="OB12G15750.1"/>
    </source>
</evidence>
<dbReference type="GO" id="GO:0016020">
    <property type="term" value="C:membrane"/>
    <property type="evidence" value="ECO:0007669"/>
    <property type="project" value="UniProtKB-SubCell"/>
</dbReference>
<protein>
    <recommendedName>
        <fullName evidence="4">Wall-associated receptor kinase galacturonan-binding domain-containing protein</fullName>
    </recommendedName>
</protein>
<reference evidence="5" key="2">
    <citation type="submission" date="2013-04" db="UniProtKB">
        <authorList>
            <consortium name="EnsemblPlants"/>
        </authorList>
    </citation>
    <scope>IDENTIFICATION</scope>
</reference>
<dbReference type="Proteomes" id="UP000006038">
    <property type="component" value="Chromosome 12"/>
</dbReference>
<dbReference type="Pfam" id="PF13947">
    <property type="entry name" value="GUB_WAK_bind"/>
    <property type="match status" value="1"/>
</dbReference>